<dbReference type="EMBL" id="JAPQKI010000004">
    <property type="protein sequence ID" value="KAJ5102610.1"/>
    <property type="molecule type" value="Genomic_DNA"/>
</dbReference>
<dbReference type="GeneID" id="81354612"/>
<evidence type="ECO:0000313" key="1">
    <source>
        <dbReference type="EMBL" id="KAJ5102610.1"/>
    </source>
</evidence>
<reference evidence="1" key="1">
    <citation type="submission" date="2022-11" db="EMBL/GenBank/DDBJ databases">
        <authorList>
            <person name="Petersen C."/>
        </authorList>
    </citation>
    <scope>NUCLEOTIDE SEQUENCE</scope>
    <source>
        <strain evidence="1">IBT 30761</strain>
    </source>
</reference>
<proteinExistence type="predicted"/>
<dbReference type="OrthoDB" id="4283230at2759"/>
<reference evidence="1" key="2">
    <citation type="journal article" date="2023" name="IMA Fungus">
        <title>Comparative genomic study of the Penicillium genus elucidates a diverse pangenome and 15 lateral gene transfer events.</title>
        <authorList>
            <person name="Petersen C."/>
            <person name="Sorensen T."/>
            <person name="Nielsen M.R."/>
            <person name="Sondergaard T.E."/>
            <person name="Sorensen J.L."/>
            <person name="Fitzpatrick D.A."/>
            <person name="Frisvad J.C."/>
            <person name="Nielsen K.L."/>
        </authorList>
    </citation>
    <scope>NUCLEOTIDE SEQUENCE</scope>
    <source>
        <strain evidence="1">IBT 30761</strain>
    </source>
</reference>
<dbReference type="AlphaFoldDB" id="A0A9W9FLW6"/>
<dbReference type="RefSeq" id="XP_056475990.1">
    <property type="nucleotide sequence ID" value="XM_056615633.1"/>
</dbReference>
<comment type="caution">
    <text evidence="1">The sequence shown here is derived from an EMBL/GenBank/DDBJ whole genome shotgun (WGS) entry which is preliminary data.</text>
</comment>
<gene>
    <name evidence="1" type="ORF">N7532_003139</name>
</gene>
<protein>
    <submittedName>
        <fullName evidence="1">Uncharacterized protein</fullName>
    </submittedName>
</protein>
<name>A0A9W9FLW6_9EURO</name>
<keyword evidence="2" id="KW-1185">Reference proteome</keyword>
<sequence>MPSIASWNGSLTSANNDWRVLTVRTRYNQAEDLPPYEATVHLFSIELPLLTDTRDCFLYLIWRRRAVMALQALDLDHLIYAGLPRPGRDDPNVHHWLRLSRLVGFWLIQHIEEQLFLEIQESAPCRMVLADEVFQEIEARFGTTSEEIDELISRLESEEDS</sequence>
<evidence type="ECO:0000313" key="2">
    <source>
        <dbReference type="Proteomes" id="UP001149074"/>
    </source>
</evidence>
<dbReference type="Proteomes" id="UP001149074">
    <property type="component" value="Unassembled WGS sequence"/>
</dbReference>
<accession>A0A9W9FLW6</accession>
<organism evidence="1 2">
    <name type="scientific">Penicillium argentinense</name>
    <dbReference type="NCBI Taxonomy" id="1131581"/>
    <lineage>
        <taxon>Eukaryota</taxon>
        <taxon>Fungi</taxon>
        <taxon>Dikarya</taxon>
        <taxon>Ascomycota</taxon>
        <taxon>Pezizomycotina</taxon>
        <taxon>Eurotiomycetes</taxon>
        <taxon>Eurotiomycetidae</taxon>
        <taxon>Eurotiales</taxon>
        <taxon>Aspergillaceae</taxon>
        <taxon>Penicillium</taxon>
    </lineage>
</organism>